<dbReference type="EMBL" id="CP097636">
    <property type="protein sequence ID" value="URI09049.1"/>
    <property type="molecule type" value="Genomic_DNA"/>
</dbReference>
<keyword evidence="3" id="KW-0472">Membrane</keyword>
<comment type="catalytic activity">
    <reaction evidence="2">
        <text>2 GTP = 3',3'-c-di-GMP + 2 diphosphate</text>
        <dbReference type="Rhea" id="RHEA:24898"/>
        <dbReference type="ChEBI" id="CHEBI:33019"/>
        <dbReference type="ChEBI" id="CHEBI:37565"/>
        <dbReference type="ChEBI" id="CHEBI:58805"/>
        <dbReference type="EC" id="2.7.7.65"/>
    </reaction>
</comment>
<keyword evidence="3" id="KW-0812">Transmembrane</keyword>
<feature type="domain" description="GGDEF" evidence="4">
    <location>
        <begin position="231"/>
        <end position="357"/>
    </location>
</feature>
<feature type="transmembrane region" description="Helical" evidence="3">
    <location>
        <begin position="36"/>
        <end position="55"/>
    </location>
</feature>
<dbReference type="InterPro" id="IPR029787">
    <property type="entry name" value="Nucleotide_cyclase"/>
</dbReference>
<dbReference type="CDD" id="cd01949">
    <property type="entry name" value="GGDEF"/>
    <property type="match status" value="1"/>
</dbReference>
<evidence type="ECO:0000256" key="3">
    <source>
        <dbReference type="SAM" id="Phobius"/>
    </source>
</evidence>
<dbReference type="SMART" id="SM00267">
    <property type="entry name" value="GGDEF"/>
    <property type="match status" value="1"/>
</dbReference>
<proteinExistence type="predicted"/>
<dbReference type="EC" id="2.7.7.65" evidence="1"/>
<evidence type="ECO:0000256" key="2">
    <source>
        <dbReference type="ARBA" id="ARBA00034247"/>
    </source>
</evidence>
<gene>
    <name evidence="5" type="ORF">MW290_26130</name>
</gene>
<dbReference type="PROSITE" id="PS50887">
    <property type="entry name" value="GGDEF"/>
    <property type="match status" value="1"/>
</dbReference>
<name>A0ABY4S7S2_AQUTE</name>
<dbReference type="InterPro" id="IPR050469">
    <property type="entry name" value="Diguanylate_Cyclase"/>
</dbReference>
<evidence type="ECO:0000259" key="4">
    <source>
        <dbReference type="PROSITE" id="PS50887"/>
    </source>
</evidence>
<feature type="transmembrane region" description="Helical" evidence="3">
    <location>
        <begin position="165"/>
        <end position="187"/>
    </location>
</feature>
<accession>A0ABY4S7S2</accession>
<evidence type="ECO:0000313" key="6">
    <source>
        <dbReference type="Proteomes" id="UP001056201"/>
    </source>
</evidence>
<keyword evidence="6" id="KW-1185">Reference proteome</keyword>
<evidence type="ECO:0000313" key="5">
    <source>
        <dbReference type="EMBL" id="URI09049.1"/>
    </source>
</evidence>
<sequence length="360" mass="39381">MPHTRRLAEITKSVGELSFNDYLTYLAYAEINGRKATLRVQGMALFAWLVVMMVAPGSEALSSTKSAIYGVAMVMGLAATALAPRFLAGAVARVFFAVVLADALGFVVSQSPYSLLWQVSICAIVVVAMSPVHYEPISYGVATLLINLCLLVPRGREIVGNPEAGWMMCMLVAAFVFGVTINALQFLDRMKLNKVHRRLAELAFKDGLTRINNRRAFVGELIRATQQLDETGLYLFLIDADDFKSINDRHGHDIGDEVLQFIAARIRAVAGEADCGRLGGEEFGMICRGDRLRAQGQAAALNQAITATPIRGITVSVSIGVAEYRRGMLIPRLLKMADEALYHAKRSGKNRYHFAEPQSP</sequence>
<feature type="transmembrane region" description="Helical" evidence="3">
    <location>
        <begin position="137"/>
        <end position="153"/>
    </location>
</feature>
<feature type="transmembrane region" description="Helical" evidence="3">
    <location>
        <begin position="67"/>
        <end position="83"/>
    </location>
</feature>
<reference evidence="5" key="1">
    <citation type="submission" date="2022-05" db="EMBL/GenBank/DDBJ databases">
        <title>An RpoN-dependent PEP-CTERM gene is involved in floc formation of an Aquincola tertiaricarbonis strain.</title>
        <authorList>
            <person name="Qiu D."/>
            <person name="Xia M."/>
        </authorList>
    </citation>
    <scope>NUCLEOTIDE SEQUENCE</scope>
    <source>
        <strain evidence="5">RN12</strain>
    </source>
</reference>
<dbReference type="Pfam" id="PF00990">
    <property type="entry name" value="GGDEF"/>
    <property type="match status" value="1"/>
</dbReference>
<dbReference type="PANTHER" id="PTHR45138:SF9">
    <property type="entry name" value="DIGUANYLATE CYCLASE DGCM-RELATED"/>
    <property type="match status" value="1"/>
</dbReference>
<dbReference type="Proteomes" id="UP001056201">
    <property type="component" value="Chromosome 2"/>
</dbReference>
<dbReference type="Gene3D" id="3.30.70.270">
    <property type="match status" value="1"/>
</dbReference>
<dbReference type="PANTHER" id="PTHR45138">
    <property type="entry name" value="REGULATORY COMPONENTS OF SENSORY TRANSDUCTION SYSTEM"/>
    <property type="match status" value="1"/>
</dbReference>
<dbReference type="RefSeq" id="WP_250197266.1">
    <property type="nucleotide sequence ID" value="NZ_CP097636.1"/>
</dbReference>
<evidence type="ECO:0000256" key="1">
    <source>
        <dbReference type="ARBA" id="ARBA00012528"/>
    </source>
</evidence>
<feature type="transmembrane region" description="Helical" evidence="3">
    <location>
        <begin position="90"/>
        <end position="109"/>
    </location>
</feature>
<dbReference type="InterPro" id="IPR043128">
    <property type="entry name" value="Rev_trsase/Diguanyl_cyclase"/>
</dbReference>
<organism evidence="5 6">
    <name type="scientific">Aquincola tertiaricarbonis</name>
    <dbReference type="NCBI Taxonomy" id="391953"/>
    <lineage>
        <taxon>Bacteria</taxon>
        <taxon>Pseudomonadati</taxon>
        <taxon>Pseudomonadota</taxon>
        <taxon>Betaproteobacteria</taxon>
        <taxon>Burkholderiales</taxon>
        <taxon>Sphaerotilaceae</taxon>
        <taxon>Aquincola</taxon>
    </lineage>
</organism>
<keyword evidence="3" id="KW-1133">Transmembrane helix</keyword>
<dbReference type="SUPFAM" id="SSF55073">
    <property type="entry name" value="Nucleotide cyclase"/>
    <property type="match status" value="1"/>
</dbReference>
<dbReference type="InterPro" id="IPR000160">
    <property type="entry name" value="GGDEF_dom"/>
</dbReference>
<dbReference type="NCBIfam" id="TIGR00254">
    <property type="entry name" value="GGDEF"/>
    <property type="match status" value="1"/>
</dbReference>
<protein>
    <recommendedName>
        <fullName evidence="1">diguanylate cyclase</fullName>
        <ecNumber evidence="1">2.7.7.65</ecNumber>
    </recommendedName>
</protein>